<dbReference type="Pfam" id="PF01914">
    <property type="entry name" value="MarC"/>
    <property type="match status" value="1"/>
</dbReference>
<protein>
    <recommendedName>
        <fullName evidence="7">UPF0056 inner membrane protein</fullName>
    </recommendedName>
</protein>
<dbReference type="NCBIfam" id="TIGR00427">
    <property type="entry name" value="NAAT family transporter"/>
    <property type="match status" value="1"/>
</dbReference>
<comment type="subcellular location">
    <subcellularLocation>
        <location evidence="7">Cell inner membrane</location>
        <topology evidence="7">Multi-pass membrane protein</topology>
    </subcellularLocation>
    <subcellularLocation>
        <location evidence="1">Cell membrane</location>
        <topology evidence="1">Multi-pass membrane protein</topology>
    </subcellularLocation>
</comment>
<sequence length="227" mass="24132">MSQFINIFVAVFAALFPIVNPLGGAPIFYEMTRACAPQVRASLAMKVAIYGFILLVVSLVAGSRILTFFGISLPVLRVAGGLVVTFVGWNILHQGDASAEKAPDATATRDVDVLRVEQQAFYPLTMPLTMGPGSIATAIALGSQGTFNPADGYGHMIIEAMGALSGIAAVSASVYFAYRYASDIERFLGPNGTNVLVRLFAFILLCIGMQIMWLGIRDLVASLPVHG</sequence>
<name>A8HXT9_AZOC5</name>
<feature type="transmembrane region" description="Helical" evidence="7">
    <location>
        <begin position="199"/>
        <end position="216"/>
    </location>
</feature>
<organism evidence="8 9">
    <name type="scientific">Azorhizobium caulinodans (strain ATCC 43989 / DSM 5975 / JCM 20966 / LMG 6465 / NBRC 14845 / NCIMB 13405 / ORS 571)</name>
    <dbReference type="NCBI Taxonomy" id="438753"/>
    <lineage>
        <taxon>Bacteria</taxon>
        <taxon>Pseudomonadati</taxon>
        <taxon>Pseudomonadota</taxon>
        <taxon>Alphaproteobacteria</taxon>
        <taxon>Hyphomicrobiales</taxon>
        <taxon>Xanthobacteraceae</taxon>
        <taxon>Azorhizobium</taxon>
    </lineage>
</organism>
<reference evidence="8 9" key="6">
    <citation type="journal article" date="2011" name="Appl. Environ. Microbiol.">
        <title>Involvement of the azorhizobial chromosome partition gene (parA) in the onset of bacteroid differentiation during Sesbania rostrata stem nodule development.</title>
        <authorList>
            <person name="Liu CT."/>
            <person name="Lee KB."/>
            <person name="Wang YS."/>
            <person name="Peng MH."/>
            <person name="Lee KT."/>
            <person name="Suzuki S."/>
            <person name="Suzuki T."/>
            <person name="Oyaizu H."/>
        </authorList>
    </citation>
    <scope>NUCLEOTIDE SEQUENCE [LARGE SCALE GENOMIC DNA]</scope>
    <source>
        <strain evidence="9">ATCC 43989 / DSM 5975 / JCM 20966 / LMG 6465 / NBRC 14845 / NCIMB 13405 / ORS 571</strain>
    </source>
</reference>
<gene>
    <name evidence="8" type="ordered locus">AZC_1539</name>
</gene>
<evidence type="ECO:0000256" key="1">
    <source>
        <dbReference type="ARBA" id="ARBA00004651"/>
    </source>
</evidence>
<keyword evidence="9" id="KW-1185">Reference proteome</keyword>
<dbReference type="PANTHER" id="PTHR33508">
    <property type="entry name" value="UPF0056 MEMBRANE PROTEIN YHCE"/>
    <property type="match status" value="1"/>
</dbReference>
<keyword evidence="5 7" id="KW-1133">Transmembrane helix</keyword>
<feature type="transmembrane region" description="Helical" evidence="7">
    <location>
        <begin position="156"/>
        <end position="178"/>
    </location>
</feature>
<dbReference type="PANTHER" id="PTHR33508:SF1">
    <property type="entry name" value="UPF0056 MEMBRANE PROTEIN YHCE"/>
    <property type="match status" value="1"/>
</dbReference>
<keyword evidence="4 7" id="KW-0812">Transmembrane</keyword>
<accession>A8HXT9</accession>
<evidence type="ECO:0000256" key="5">
    <source>
        <dbReference type="ARBA" id="ARBA00022989"/>
    </source>
</evidence>
<reference evidence="8 9" key="5">
    <citation type="journal article" date="2010" name="Appl. Environ. Microbiol.">
        <title>phrR-like gene praR of Azorhizobium caulinodans ORS571 is essential for symbiosis with Sesbania rostrata and is involved in expression of reb genes.</title>
        <authorList>
            <person name="Akiba N."/>
            <person name="Aono T."/>
            <person name="Toyazaki H."/>
            <person name="Sato S."/>
            <person name="Oyaizu H."/>
        </authorList>
    </citation>
    <scope>NUCLEOTIDE SEQUENCE [LARGE SCALE GENOMIC DNA]</scope>
    <source>
        <strain evidence="9">ATCC 43989 / DSM 5975 / JCM 20966 / LMG 6465 / NBRC 14845 / NCIMB 13405 / ORS 571</strain>
    </source>
</reference>
<evidence type="ECO:0000256" key="7">
    <source>
        <dbReference type="RuleBase" id="RU362048"/>
    </source>
</evidence>
<dbReference type="EMBL" id="AP009384">
    <property type="protein sequence ID" value="BAF87537.1"/>
    <property type="molecule type" value="Genomic_DNA"/>
</dbReference>
<reference evidence="8 9" key="3">
    <citation type="journal article" date="2008" name="BMC Genomics">
        <title>The genome of the versatile nitrogen fixer Azorhizobium caulinodans ORS571.</title>
        <authorList>
            <person name="Lee KB."/>
            <person name="Backer P.D."/>
            <person name="Aono T."/>
            <person name="Liu CT."/>
            <person name="Suzuki S."/>
            <person name="Suzuki T."/>
            <person name="Kaneko T."/>
            <person name="Yamada M."/>
            <person name="Tabata S."/>
            <person name="Kupfer D.M."/>
            <person name="Najar F.Z."/>
            <person name="Wiley G.B."/>
            <person name="Roe B."/>
            <person name="Binnewies T.T."/>
            <person name="Ussery D.W."/>
            <person name="D'Haeze W."/>
            <person name="Herder J.D."/>
            <person name="Gevers D."/>
            <person name="Vereecke D."/>
            <person name="Holsters M."/>
            <person name="Oyaizu H."/>
        </authorList>
    </citation>
    <scope>NUCLEOTIDE SEQUENCE [LARGE SCALE GENOMIC DNA]</scope>
    <source>
        <strain evidence="9">ATCC 43989 / DSM 5975 / JCM 20966 / LMG 6465 / NBRC 14845 / NCIMB 13405 / ORS 571</strain>
    </source>
</reference>
<keyword evidence="3" id="KW-1003">Cell membrane</keyword>
<comment type="caution">
    <text evidence="7">Lacks conserved residue(s) required for the propagation of feature annotation.</text>
</comment>
<dbReference type="InterPro" id="IPR002771">
    <property type="entry name" value="Multi_antbiot-R_MarC"/>
</dbReference>
<keyword evidence="6 7" id="KW-0472">Membrane</keyword>
<evidence type="ECO:0000313" key="9">
    <source>
        <dbReference type="Proteomes" id="UP000000270"/>
    </source>
</evidence>
<reference evidence="9" key="2">
    <citation type="submission" date="2007-04" db="EMBL/GenBank/DDBJ databases">
        <title>Complete genome sequence of the nitrogen-fixing bacterium Azorhizobium caulinodans ORS571.</title>
        <authorList>
            <person name="Lee K.B."/>
            <person name="Backer P.D."/>
            <person name="Aono T."/>
            <person name="Liu C.T."/>
            <person name="Suzuki S."/>
            <person name="Suzuki T."/>
            <person name="Kaneko T."/>
            <person name="Yamada M."/>
            <person name="Tabata S."/>
            <person name="Kupfer D.M."/>
            <person name="Najar F.Z."/>
            <person name="Wiley G.B."/>
            <person name="Roe B."/>
            <person name="Binnewies T."/>
            <person name="Ussery D."/>
            <person name="Vereecke D."/>
            <person name="Gevers D."/>
            <person name="Holsters M."/>
            <person name="Oyaizu H."/>
        </authorList>
    </citation>
    <scope>NUCLEOTIDE SEQUENCE [LARGE SCALE GENOMIC DNA]</scope>
    <source>
        <strain evidence="9">ATCC 43989 / DSM 5975 / JCM 20966 / LMG 6465 / NBRC 14845 / NCIMB 13405 / ORS 571</strain>
    </source>
</reference>
<evidence type="ECO:0000256" key="6">
    <source>
        <dbReference type="ARBA" id="ARBA00023136"/>
    </source>
</evidence>
<dbReference type="KEGG" id="azc:AZC_1539"/>
<feature type="transmembrane region" description="Helical" evidence="7">
    <location>
        <begin position="48"/>
        <end position="67"/>
    </location>
</feature>
<dbReference type="eggNOG" id="COG2095">
    <property type="taxonomic scope" value="Bacteria"/>
</dbReference>
<dbReference type="HOGENOM" id="CLU_079909_2_0_5"/>
<dbReference type="STRING" id="438753.AZC_1539"/>
<evidence type="ECO:0000256" key="3">
    <source>
        <dbReference type="ARBA" id="ARBA00022475"/>
    </source>
</evidence>
<dbReference type="GO" id="GO:0005886">
    <property type="term" value="C:plasma membrane"/>
    <property type="evidence" value="ECO:0007669"/>
    <property type="project" value="UniProtKB-SubCell"/>
</dbReference>
<reference evidence="8 9" key="4">
    <citation type="journal article" date="2009" name="Appl. Environ. Microbiol.">
        <title>Comparative genome-wide transcriptional profiling of Azorhizobium caulinodans ORS571 grown under free-living and symbiotic conditions.</title>
        <authorList>
            <person name="Tsukada S."/>
            <person name="Aono T."/>
            <person name="Akiba N."/>
            <person name="Lee KB."/>
            <person name="Liu CT."/>
            <person name="Toyazaki H."/>
            <person name="Oyaizu H."/>
        </authorList>
    </citation>
    <scope>NUCLEOTIDE SEQUENCE [LARGE SCALE GENOMIC DNA]</scope>
    <source>
        <strain evidence="9">ATCC 43989 / DSM 5975 / JCM 20966 / LMG 6465 / NBRC 14845 / NCIMB 13405 / ORS 571</strain>
    </source>
</reference>
<dbReference type="AlphaFoldDB" id="A8HXT9"/>
<evidence type="ECO:0000256" key="2">
    <source>
        <dbReference type="ARBA" id="ARBA00009784"/>
    </source>
</evidence>
<dbReference type="RefSeq" id="WP_012170067.1">
    <property type="nucleotide sequence ID" value="NC_009937.1"/>
</dbReference>
<reference evidence="8 9" key="1">
    <citation type="journal article" date="2007" name="Appl. Environ. Microbiol.">
        <title>Rhizobial factors required for stem nodule maturation and maintenance in Sesbania rostrata-Azorhizobium caulinodans ORS571 symbiosis.</title>
        <authorList>
            <person name="Suzuki S."/>
            <person name="Aono T."/>
            <person name="Lee KB."/>
            <person name="Suzuki T."/>
            <person name="Liu CT."/>
            <person name="Miwa H."/>
            <person name="Wakao S."/>
            <person name="Iki T."/>
            <person name="Oyaizu H."/>
        </authorList>
    </citation>
    <scope>NUCLEOTIDE SEQUENCE [LARGE SCALE GENOMIC DNA]</scope>
    <source>
        <strain evidence="9">ATCC 43989 / DSM 5975 / JCM 20966 / LMG 6465 / NBRC 14845 / NCIMB 13405 / ORS 571</strain>
    </source>
</reference>
<proteinExistence type="inferred from homology"/>
<comment type="similarity">
    <text evidence="2 7">Belongs to the UPF0056 (MarC) family.</text>
</comment>
<evidence type="ECO:0000256" key="4">
    <source>
        <dbReference type="ARBA" id="ARBA00022692"/>
    </source>
</evidence>
<feature type="transmembrane region" description="Helical" evidence="7">
    <location>
        <begin position="74"/>
        <end position="92"/>
    </location>
</feature>
<dbReference type="Proteomes" id="UP000000270">
    <property type="component" value="Chromosome"/>
</dbReference>
<evidence type="ECO:0000313" key="8">
    <source>
        <dbReference type="EMBL" id="BAF87537.1"/>
    </source>
</evidence>